<name>A0ACC1KFN2_9FUNG</name>
<evidence type="ECO:0000313" key="2">
    <source>
        <dbReference type="Proteomes" id="UP001140087"/>
    </source>
</evidence>
<accession>A0ACC1KFN2</accession>
<organism evidence="1 2">
    <name type="scientific">Coemansia helicoidea</name>
    <dbReference type="NCBI Taxonomy" id="1286919"/>
    <lineage>
        <taxon>Eukaryota</taxon>
        <taxon>Fungi</taxon>
        <taxon>Fungi incertae sedis</taxon>
        <taxon>Zoopagomycota</taxon>
        <taxon>Kickxellomycotina</taxon>
        <taxon>Kickxellomycetes</taxon>
        <taxon>Kickxellales</taxon>
        <taxon>Kickxellaceae</taxon>
        <taxon>Coemansia</taxon>
    </lineage>
</organism>
<keyword evidence="2" id="KW-1185">Reference proteome</keyword>
<dbReference type="Proteomes" id="UP001140087">
    <property type="component" value="Unassembled WGS sequence"/>
</dbReference>
<reference evidence="1" key="1">
    <citation type="submission" date="2022-07" db="EMBL/GenBank/DDBJ databases">
        <title>Phylogenomic reconstructions and comparative analyses of Kickxellomycotina fungi.</title>
        <authorList>
            <person name="Reynolds N.K."/>
            <person name="Stajich J.E."/>
            <person name="Barry K."/>
            <person name="Grigoriev I.V."/>
            <person name="Crous P."/>
            <person name="Smith M.E."/>
        </authorList>
    </citation>
    <scope>NUCLEOTIDE SEQUENCE</scope>
    <source>
        <strain evidence="1">BCRC 34780</strain>
    </source>
</reference>
<protein>
    <submittedName>
        <fullName evidence="1">Uncharacterized protein</fullName>
    </submittedName>
</protein>
<feature type="non-terminal residue" evidence="1">
    <location>
        <position position="285"/>
    </location>
</feature>
<comment type="caution">
    <text evidence="1">The sequence shown here is derived from an EMBL/GenBank/DDBJ whole genome shotgun (WGS) entry which is preliminary data.</text>
</comment>
<dbReference type="EMBL" id="JANBUN010003927">
    <property type="protein sequence ID" value="KAJ2788937.1"/>
    <property type="molecule type" value="Genomic_DNA"/>
</dbReference>
<gene>
    <name evidence="1" type="ORF">H4R21_006873</name>
</gene>
<sequence length="285" mass="29964">MVVFIAARGFSGIACGCMLSISIIIISDIVPLERRGTYLGLLQICFGVSSAAGPLVGGLFADHISWRTAFVADMVMGVVTVVYLALVLRLPRVATARTWSEGLRSMDYAGIFVIVASIALTIVGLNIGGTILQWSSPVTVGCLAAGCALLGVFVFVELRLATVPLVPMWLFTVRNLVIAFLVTFFCGMAMFSIIFYMPVYFSAVFGATTMQAGLLVLPFGVALSFSSFASGYFMTTPGMYRKLLRAGPAIMAAGVLLMALLGGRVPEGAFAALLLVPGAGMGAVI</sequence>
<evidence type="ECO:0000313" key="1">
    <source>
        <dbReference type="EMBL" id="KAJ2788937.1"/>
    </source>
</evidence>
<proteinExistence type="predicted"/>